<evidence type="ECO:0000259" key="1">
    <source>
        <dbReference type="Pfam" id="PF00294"/>
    </source>
</evidence>
<dbReference type="SUPFAM" id="SSF53613">
    <property type="entry name" value="Ribokinase-like"/>
    <property type="match status" value="1"/>
</dbReference>
<sequence>MIVDRGSDFPPSIQNELEKYGSDMWMFRDQPESRTTRALNSYRGDFRGFEYLTPRIRITPRDLDGTKLAQPAMLHFICSPSRASVIMSQVDDVPGWDPITIYEPIPDRCVPEELPALVKVLPSISILSPNAEEALSLLSYDLSPSKESIEQAASKLLELGVKDSVIVRSGSMGAYITTRDKGGRWVSAFWDKSEHPGKVIDVTGAGNSFLGGLAAGLDITGNDVYEATFYATVSASFTIEQEGLPTMTEAGWNDDSPSTRLEMLKSRHRI</sequence>
<dbReference type="OrthoDB" id="497927at2759"/>
<keyword evidence="3" id="KW-1185">Reference proteome</keyword>
<feature type="domain" description="Carbohydrate kinase PfkB" evidence="1">
    <location>
        <begin position="114"/>
        <end position="245"/>
    </location>
</feature>
<reference evidence="2 3" key="1">
    <citation type="journal article" date="2019" name="Nat. Ecol. Evol.">
        <title>Megaphylogeny resolves global patterns of mushroom evolution.</title>
        <authorList>
            <person name="Varga T."/>
            <person name="Krizsan K."/>
            <person name="Foldi C."/>
            <person name="Dima B."/>
            <person name="Sanchez-Garcia M."/>
            <person name="Sanchez-Ramirez S."/>
            <person name="Szollosi G.J."/>
            <person name="Szarkandi J.G."/>
            <person name="Papp V."/>
            <person name="Albert L."/>
            <person name="Andreopoulos W."/>
            <person name="Angelini C."/>
            <person name="Antonin V."/>
            <person name="Barry K.W."/>
            <person name="Bougher N.L."/>
            <person name="Buchanan P."/>
            <person name="Buyck B."/>
            <person name="Bense V."/>
            <person name="Catcheside P."/>
            <person name="Chovatia M."/>
            <person name="Cooper J."/>
            <person name="Damon W."/>
            <person name="Desjardin D."/>
            <person name="Finy P."/>
            <person name="Geml J."/>
            <person name="Haridas S."/>
            <person name="Hughes K."/>
            <person name="Justo A."/>
            <person name="Karasinski D."/>
            <person name="Kautmanova I."/>
            <person name="Kiss B."/>
            <person name="Kocsube S."/>
            <person name="Kotiranta H."/>
            <person name="LaButti K.M."/>
            <person name="Lechner B.E."/>
            <person name="Liimatainen K."/>
            <person name="Lipzen A."/>
            <person name="Lukacs Z."/>
            <person name="Mihaltcheva S."/>
            <person name="Morgado L.N."/>
            <person name="Niskanen T."/>
            <person name="Noordeloos M.E."/>
            <person name="Ohm R.A."/>
            <person name="Ortiz-Santana B."/>
            <person name="Ovrebo C."/>
            <person name="Racz N."/>
            <person name="Riley R."/>
            <person name="Savchenko A."/>
            <person name="Shiryaev A."/>
            <person name="Soop K."/>
            <person name="Spirin V."/>
            <person name="Szebenyi C."/>
            <person name="Tomsovsky M."/>
            <person name="Tulloss R.E."/>
            <person name="Uehling J."/>
            <person name="Grigoriev I.V."/>
            <person name="Vagvolgyi C."/>
            <person name="Papp T."/>
            <person name="Martin F.M."/>
            <person name="Miettinen O."/>
            <person name="Hibbett D.S."/>
            <person name="Nagy L.G."/>
        </authorList>
    </citation>
    <scope>NUCLEOTIDE SEQUENCE [LARGE SCALE GENOMIC DNA]</scope>
    <source>
        <strain evidence="2 3">CBS 962.96</strain>
    </source>
</reference>
<dbReference type="PANTHER" id="PTHR47098:SF2">
    <property type="entry name" value="PROTEIN MAK32"/>
    <property type="match status" value="1"/>
</dbReference>
<dbReference type="GO" id="GO:0016301">
    <property type="term" value="F:kinase activity"/>
    <property type="evidence" value="ECO:0007669"/>
    <property type="project" value="UniProtKB-KW"/>
</dbReference>
<dbReference type="EMBL" id="ML179068">
    <property type="protein sequence ID" value="THV03316.1"/>
    <property type="molecule type" value="Genomic_DNA"/>
</dbReference>
<evidence type="ECO:0000313" key="3">
    <source>
        <dbReference type="Proteomes" id="UP000297245"/>
    </source>
</evidence>
<dbReference type="Pfam" id="PF00294">
    <property type="entry name" value="PfkB"/>
    <property type="match status" value="1"/>
</dbReference>
<keyword evidence="2" id="KW-0418">Kinase</keyword>
<keyword evidence="2" id="KW-0808">Transferase</keyword>
<name>A0A4V4HHN2_DENBC</name>
<organism evidence="2 3">
    <name type="scientific">Dendrothele bispora (strain CBS 962.96)</name>
    <dbReference type="NCBI Taxonomy" id="1314807"/>
    <lineage>
        <taxon>Eukaryota</taxon>
        <taxon>Fungi</taxon>
        <taxon>Dikarya</taxon>
        <taxon>Basidiomycota</taxon>
        <taxon>Agaricomycotina</taxon>
        <taxon>Agaricomycetes</taxon>
        <taxon>Agaricomycetidae</taxon>
        <taxon>Agaricales</taxon>
        <taxon>Agaricales incertae sedis</taxon>
        <taxon>Dendrothele</taxon>
    </lineage>
</organism>
<dbReference type="Gene3D" id="3.40.1190.20">
    <property type="match status" value="1"/>
</dbReference>
<accession>A0A4V4HHN2</accession>
<protein>
    <submittedName>
        <fullName evidence="2">Ribokinase-like protein</fullName>
    </submittedName>
</protein>
<evidence type="ECO:0000313" key="2">
    <source>
        <dbReference type="EMBL" id="THV03316.1"/>
    </source>
</evidence>
<dbReference type="InterPro" id="IPR011611">
    <property type="entry name" value="PfkB_dom"/>
</dbReference>
<dbReference type="InterPro" id="IPR029056">
    <property type="entry name" value="Ribokinase-like"/>
</dbReference>
<dbReference type="AlphaFoldDB" id="A0A4V4HHN2"/>
<dbReference type="Proteomes" id="UP000297245">
    <property type="component" value="Unassembled WGS sequence"/>
</dbReference>
<dbReference type="PANTHER" id="PTHR47098">
    <property type="entry name" value="PROTEIN MAK32"/>
    <property type="match status" value="1"/>
</dbReference>
<proteinExistence type="predicted"/>
<gene>
    <name evidence="2" type="ORF">K435DRAFT_775000</name>
</gene>